<gene>
    <name evidence="1" type="ORF">POVCU1_063570</name>
</gene>
<sequence length="337" mass="39610">MSFYSPHKIIGRLFGKSSKELFSERFYDDLKNDYIYPREYREKCKKIYDYDKRISNRRICEKVLKYLENSPVWDDKNSEYNVCILLNYWVYDTLARIFDDDNTTKLATTFGKLHPLWNELIENKKEPKFHKKCAPDLSIPLQVDWRKSKELYDYYIDFKTIFRTAAYYPDRCRYYYKLIEDKTSLYEFFEKLCTSSSNICPKFYDKCKPYNPKTVLRDLPCHDQIQKERAAEKDHAMQNSLQGKSESPYDAGFTQHNSEIAAKVGHSILGAAPVLLTASVLYRYTPLGSWIRNLGGHNTDSMSNMDGVEIEGFLGNTQELGNMFFGDTGNYISYQPM</sequence>
<reference evidence="2" key="1">
    <citation type="submission" date="2016-05" db="EMBL/GenBank/DDBJ databases">
        <authorList>
            <person name="Naeem Raeece"/>
        </authorList>
    </citation>
    <scope>NUCLEOTIDE SEQUENCE [LARGE SCALE GENOMIC DNA]</scope>
</reference>
<dbReference type="EMBL" id="FLQV01002207">
    <property type="protein sequence ID" value="SBT00955.1"/>
    <property type="molecule type" value="Genomic_DNA"/>
</dbReference>
<organism evidence="1 2">
    <name type="scientific">Plasmodium ovale curtisi</name>
    <dbReference type="NCBI Taxonomy" id="864141"/>
    <lineage>
        <taxon>Eukaryota</taxon>
        <taxon>Sar</taxon>
        <taxon>Alveolata</taxon>
        <taxon>Apicomplexa</taxon>
        <taxon>Aconoidasida</taxon>
        <taxon>Haemosporida</taxon>
        <taxon>Plasmodiidae</taxon>
        <taxon>Plasmodium</taxon>
        <taxon>Plasmodium (Plasmodium)</taxon>
    </lineage>
</organism>
<protein>
    <submittedName>
        <fullName evidence="1">PIR Superfamily Protein</fullName>
    </submittedName>
</protein>
<dbReference type="AlphaFoldDB" id="A0A1A8XAV5"/>
<dbReference type="Proteomes" id="UP000078546">
    <property type="component" value="Unassembled WGS sequence"/>
</dbReference>
<dbReference type="InterPro" id="IPR008780">
    <property type="entry name" value="Plasmodium_Vir"/>
</dbReference>
<dbReference type="Pfam" id="PF05795">
    <property type="entry name" value="Plasmodium_Vir"/>
    <property type="match status" value="2"/>
</dbReference>
<evidence type="ECO:0000313" key="2">
    <source>
        <dbReference type="Proteomes" id="UP000078546"/>
    </source>
</evidence>
<evidence type="ECO:0000313" key="1">
    <source>
        <dbReference type="EMBL" id="SBT00955.1"/>
    </source>
</evidence>
<proteinExistence type="predicted"/>
<name>A0A1A8XAV5_PLAOA</name>
<accession>A0A1A8XAV5</accession>